<comment type="caution">
    <text evidence="5">The sequence shown here is derived from an EMBL/GenBank/DDBJ whole genome shotgun (WGS) entry which is preliminary data.</text>
</comment>
<comment type="similarity">
    <text evidence="1">Belongs to the phosphate acetyltransferase and butyryltransferase family.</text>
</comment>
<keyword evidence="3" id="KW-0012">Acyltransferase</keyword>
<dbReference type="Gene3D" id="3.40.50.10950">
    <property type="match status" value="1"/>
</dbReference>
<dbReference type="PIRSF" id="PIRSF000428">
    <property type="entry name" value="P_Ac_trans"/>
    <property type="match status" value="1"/>
</dbReference>
<dbReference type="PANTHER" id="PTHR43356">
    <property type="entry name" value="PHOSPHATE ACETYLTRANSFERASE"/>
    <property type="match status" value="1"/>
</dbReference>
<reference evidence="5 6" key="1">
    <citation type="journal article" date="2019" name="Int. J. Syst. Evol. Microbiol.">
        <title>The Global Catalogue of Microorganisms (GCM) 10K type strain sequencing project: providing services to taxonomists for standard genome sequencing and annotation.</title>
        <authorList>
            <consortium name="The Broad Institute Genomics Platform"/>
            <consortium name="The Broad Institute Genome Sequencing Center for Infectious Disease"/>
            <person name="Wu L."/>
            <person name="Ma J."/>
        </authorList>
    </citation>
    <scope>NUCLEOTIDE SEQUENCE [LARGE SCALE GENOMIC DNA]</scope>
    <source>
        <strain evidence="5 6">JCM 10671</strain>
    </source>
</reference>
<keyword evidence="6" id="KW-1185">Reference proteome</keyword>
<evidence type="ECO:0000313" key="5">
    <source>
        <dbReference type="EMBL" id="GAA0629858.1"/>
    </source>
</evidence>
<evidence type="ECO:0000256" key="1">
    <source>
        <dbReference type="ARBA" id="ARBA00005656"/>
    </source>
</evidence>
<dbReference type="InterPro" id="IPR042113">
    <property type="entry name" value="P_AcTrfase_dom1"/>
</dbReference>
<dbReference type="InterPro" id="IPR002505">
    <property type="entry name" value="PTA_PTB"/>
</dbReference>
<dbReference type="PANTHER" id="PTHR43356:SF3">
    <property type="entry name" value="PHOSPHATE ACETYLTRANSFERASE"/>
    <property type="match status" value="1"/>
</dbReference>
<evidence type="ECO:0000313" key="6">
    <source>
        <dbReference type="Proteomes" id="UP001500957"/>
    </source>
</evidence>
<dbReference type="EMBL" id="BAAAHE010000036">
    <property type="protein sequence ID" value="GAA0629858.1"/>
    <property type="molecule type" value="Genomic_DNA"/>
</dbReference>
<feature type="domain" description="Phosphate acetyl/butaryl transferase" evidence="4">
    <location>
        <begin position="61"/>
        <end position="302"/>
    </location>
</feature>
<keyword evidence="2" id="KW-0808">Transferase</keyword>
<dbReference type="Gene3D" id="3.40.718.10">
    <property type="entry name" value="Isopropylmalate Dehydrogenase"/>
    <property type="match status" value="1"/>
</dbReference>
<name>A0ABN1H5X6_9ACTN</name>
<organism evidence="5 6">
    <name type="scientific">Sporichthya brevicatena</name>
    <dbReference type="NCBI Taxonomy" id="171442"/>
    <lineage>
        <taxon>Bacteria</taxon>
        <taxon>Bacillati</taxon>
        <taxon>Actinomycetota</taxon>
        <taxon>Actinomycetes</taxon>
        <taxon>Sporichthyales</taxon>
        <taxon>Sporichthyaceae</taxon>
        <taxon>Sporichthya</taxon>
    </lineage>
</organism>
<protein>
    <submittedName>
        <fullName evidence="5">Phosphate acetyltransferase</fullName>
    </submittedName>
</protein>
<proteinExistence type="inferred from homology"/>
<dbReference type="Pfam" id="PF01515">
    <property type="entry name" value="PTA_PTB"/>
    <property type="match status" value="1"/>
</dbReference>
<gene>
    <name evidence="5" type="primary">pta_2</name>
    <name evidence="5" type="ORF">GCM10009547_36940</name>
</gene>
<dbReference type="RefSeq" id="WP_344607460.1">
    <property type="nucleotide sequence ID" value="NZ_BAAAHE010000036.1"/>
</dbReference>
<dbReference type="InterPro" id="IPR050500">
    <property type="entry name" value="Phos_Acetyltrans/Butyryltrans"/>
</dbReference>
<dbReference type="Proteomes" id="UP001500957">
    <property type="component" value="Unassembled WGS sequence"/>
</dbReference>
<sequence>MTLSERLRAGAAARPARIVFCEADDPRVRAAAGTFGDGLGTPVLLTAELREQVRPDLTPGHVERRAARGVSAEDAAAELDDPLLVGALMVRAGLADGAVAGAVATTAATVRAALRGIGPAAGVSTVSSFFLMDCPHAAGGPRTVVFADGGVVPDPTVEQLADIAVASSGSAQALLGETARVALLSFSTKGSAQHPRVDKVRAALKLVQEQHPDLAVDGELQADAALDATVAAAKAPGSPVAGAANVLVFPDLDAANIAYKLVARLGGAVAVGPVLQGLALPMNDLSRGANADEIVDLACVTALQAAAIRPPA</sequence>
<accession>A0ABN1H5X6</accession>
<evidence type="ECO:0000256" key="3">
    <source>
        <dbReference type="ARBA" id="ARBA00023315"/>
    </source>
</evidence>
<evidence type="ECO:0000259" key="4">
    <source>
        <dbReference type="Pfam" id="PF01515"/>
    </source>
</evidence>
<dbReference type="SUPFAM" id="SSF53659">
    <property type="entry name" value="Isocitrate/Isopropylmalate dehydrogenase-like"/>
    <property type="match status" value="1"/>
</dbReference>
<evidence type="ECO:0000256" key="2">
    <source>
        <dbReference type="ARBA" id="ARBA00022679"/>
    </source>
</evidence>
<dbReference type="InterPro" id="IPR012147">
    <property type="entry name" value="P_Ac_Bu_trans"/>
</dbReference>